<feature type="domain" description="Neprosin activation peptide" evidence="2">
    <location>
        <begin position="68"/>
        <end position="99"/>
    </location>
</feature>
<dbReference type="Gramene" id="AET3Gv20476900.8">
    <property type="protein sequence ID" value="AET3Gv20476900.8"/>
    <property type="gene ID" value="AET3Gv20476900"/>
</dbReference>
<reference evidence="4" key="2">
    <citation type="journal article" date="2017" name="Nat. Plants">
        <title>The Aegilops tauschii genome reveals multiple impacts of transposons.</title>
        <authorList>
            <person name="Zhao G."/>
            <person name="Zou C."/>
            <person name="Li K."/>
            <person name="Wang K."/>
            <person name="Li T."/>
            <person name="Gao L."/>
            <person name="Zhang X."/>
            <person name="Wang H."/>
            <person name="Yang Z."/>
            <person name="Liu X."/>
            <person name="Jiang W."/>
            <person name="Mao L."/>
            <person name="Kong X."/>
            <person name="Jiao Y."/>
            <person name="Jia J."/>
        </authorList>
    </citation>
    <scope>NUCLEOTIDE SEQUENCE [LARGE SCALE GENOMIC DNA]</scope>
    <source>
        <strain evidence="4">cv. AL8/78</strain>
    </source>
</reference>
<dbReference type="EnsemblPlants" id="AET3Gv20476900.8">
    <property type="protein sequence ID" value="AET3Gv20476900.8"/>
    <property type="gene ID" value="AET3Gv20476900"/>
</dbReference>
<sequence length="105" mass="11540">MAAPYSPSPSPSHPTAAALVLLLLLLHVALLGKCAAAANVTFRPGEELRRYRRVQALLTRLNKPSLRTIQSPDGDLIDCVPAHLQPAFDYPRLRGQRPLVMHPSR</sequence>
<evidence type="ECO:0000313" key="3">
    <source>
        <dbReference type="EnsemblPlants" id="AET3Gv20476900.8"/>
    </source>
</evidence>
<evidence type="ECO:0000259" key="2">
    <source>
        <dbReference type="Pfam" id="PF14365"/>
    </source>
</evidence>
<name>A0A453EV12_AEGTS</name>
<reference evidence="3" key="5">
    <citation type="journal article" date="2021" name="G3 (Bethesda)">
        <title>Aegilops tauschii genome assembly Aet v5.0 features greater sequence contiguity and improved annotation.</title>
        <authorList>
            <person name="Wang L."/>
            <person name="Zhu T."/>
            <person name="Rodriguez J.C."/>
            <person name="Deal K.R."/>
            <person name="Dubcovsky J."/>
            <person name="McGuire P.E."/>
            <person name="Lux T."/>
            <person name="Spannagl M."/>
            <person name="Mayer K.F.X."/>
            <person name="Baldrich P."/>
            <person name="Meyers B.C."/>
            <person name="Huo N."/>
            <person name="Gu Y.Q."/>
            <person name="Zhou H."/>
            <person name="Devos K.M."/>
            <person name="Bennetzen J.L."/>
            <person name="Unver T."/>
            <person name="Budak H."/>
            <person name="Gulick P.J."/>
            <person name="Galiba G."/>
            <person name="Kalapos B."/>
            <person name="Nelson D.R."/>
            <person name="Li P."/>
            <person name="You F.M."/>
            <person name="Luo M.C."/>
            <person name="Dvorak J."/>
        </authorList>
    </citation>
    <scope>NUCLEOTIDE SEQUENCE [LARGE SCALE GENOMIC DNA]</scope>
    <source>
        <strain evidence="3">cv. AL8/78</strain>
    </source>
</reference>
<reference evidence="3" key="3">
    <citation type="journal article" date="2017" name="Nature">
        <title>Genome sequence of the progenitor of the wheat D genome Aegilops tauschii.</title>
        <authorList>
            <person name="Luo M.C."/>
            <person name="Gu Y.Q."/>
            <person name="Puiu D."/>
            <person name="Wang H."/>
            <person name="Twardziok S.O."/>
            <person name="Deal K.R."/>
            <person name="Huo N."/>
            <person name="Zhu T."/>
            <person name="Wang L."/>
            <person name="Wang Y."/>
            <person name="McGuire P.E."/>
            <person name="Liu S."/>
            <person name="Long H."/>
            <person name="Ramasamy R.K."/>
            <person name="Rodriguez J.C."/>
            <person name="Van S.L."/>
            <person name="Yuan L."/>
            <person name="Wang Z."/>
            <person name="Xia Z."/>
            <person name="Xiao L."/>
            <person name="Anderson O.D."/>
            <person name="Ouyang S."/>
            <person name="Liang Y."/>
            <person name="Zimin A.V."/>
            <person name="Pertea G."/>
            <person name="Qi P."/>
            <person name="Bennetzen J.L."/>
            <person name="Dai X."/>
            <person name="Dawson M.W."/>
            <person name="Muller H.G."/>
            <person name="Kugler K."/>
            <person name="Rivarola-Duarte L."/>
            <person name="Spannagl M."/>
            <person name="Mayer K.F.X."/>
            <person name="Lu F.H."/>
            <person name="Bevan M.W."/>
            <person name="Leroy P."/>
            <person name="Li P."/>
            <person name="You F.M."/>
            <person name="Sun Q."/>
            <person name="Liu Z."/>
            <person name="Lyons E."/>
            <person name="Wicker T."/>
            <person name="Salzberg S.L."/>
            <person name="Devos K.M."/>
            <person name="Dvorak J."/>
        </authorList>
    </citation>
    <scope>NUCLEOTIDE SEQUENCE [LARGE SCALE GENOMIC DNA]</scope>
    <source>
        <strain evidence="3">cv. AL8/78</strain>
    </source>
</reference>
<protein>
    <recommendedName>
        <fullName evidence="2">Neprosin activation peptide domain-containing protein</fullName>
    </recommendedName>
</protein>
<evidence type="ECO:0000256" key="1">
    <source>
        <dbReference type="SAM" id="SignalP"/>
    </source>
</evidence>
<organism evidence="3 4">
    <name type="scientific">Aegilops tauschii subsp. strangulata</name>
    <name type="common">Goatgrass</name>
    <dbReference type="NCBI Taxonomy" id="200361"/>
    <lineage>
        <taxon>Eukaryota</taxon>
        <taxon>Viridiplantae</taxon>
        <taxon>Streptophyta</taxon>
        <taxon>Embryophyta</taxon>
        <taxon>Tracheophyta</taxon>
        <taxon>Spermatophyta</taxon>
        <taxon>Magnoliopsida</taxon>
        <taxon>Liliopsida</taxon>
        <taxon>Poales</taxon>
        <taxon>Poaceae</taxon>
        <taxon>BOP clade</taxon>
        <taxon>Pooideae</taxon>
        <taxon>Triticodae</taxon>
        <taxon>Triticeae</taxon>
        <taxon>Triticinae</taxon>
        <taxon>Aegilops</taxon>
    </lineage>
</organism>
<accession>A0A453EV12</accession>
<proteinExistence type="predicted"/>
<keyword evidence="1" id="KW-0732">Signal</keyword>
<dbReference type="AlphaFoldDB" id="A0A453EV12"/>
<dbReference type="InterPro" id="IPR025521">
    <property type="entry name" value="Neprosin_propep"/>
</dbReference>
<feature type="chain" id="PRO_5019061974" description="Neprosin activation peptide domain-containing protein" evidence="1">
    <location>
        <begin position="37"/>
        <end position="105"/>
    </location>
</feature>
<reference evidence="3" key="4">
    <citation type="submission" date="2019-03" db="UniProtKB">
        <authorList>
            <consortium name="EnsemblPlants"/>
        </authorList>
    </citation>
    <scope>IDENTIFICATION</scope>
</reference>
<keyword evidence="4" id="KW-1185">Reference proteome</keyword>
<evidence type="ECO:0000313" key="4">
    <source>
        <dbReference type="Proteomes" id="UP000015105"/>
    </source>
</evidence>
<reference evidence="4" key="1">
    <citation type="journal article" date="2014" name="Science">
        <title>Ancient hybridizations among the ancestral genomes of bread wheat.</title>
        <authorList>
            <consortium name="International Wheat Genome Sequencing Consortium,"/>
            <person name="Marcussen T."/>
            <person name="Sandve S.R."/>
            <person name="Heier L."/>
            <person name="Spannagl M."/>
            <person name="Pfeifer M."/>
            <person name="Jakobsen K.S."/>
            <person name="Wulff B.B."/>
            <person name="Steuernagel B."/>
            <person name="Mayer K.F."/>
            <person name="Olsen O.A."/>
        </authorList>
    </citation>
    <scope>NUCLEOTIDE SEQUENCE [LARGE SCALE GENOMIC DNA]</scope>
    <source>
        <strain evidence="4">cv. AL8/78</strain>
    </source>
</reference>
<dbReference type="Proteomes" id="UP000015105">
    <property type="component" value="Chromosome 3D"/>
</dbReference>
<dbReference type="Pfam" id="PF14365">
    <property type="entry name" value="Neprosin_AP"/>
    <property type="match status" value="1"/>
</dbReference>
<feature type="signal peptide" evidence="1">
    <location>
        <begin position="1"/>
        <end position="36"/>
    </location>
</feature>